<dbReference type="AlphaFoldDB" id="A0A1B6C8S2"/>
<dbReference type="GO" id="GO:0062129">
    <property type="term" value="C:chitin-based extracellular matrix"/>
    <property type="evidence" value="ECO:0007669"/>
    <property type="project" value="TreeGrafter"/>
</dbReference>
<protein>
    <submittedName>
        <fullName evidence="4">Uncharacterized protein</fullName>
    </submittedName>
</protein>
<keyword evidence="3" id="KW-0732">Signal</keyword>
<dbReference type="PROSITE" id="PS00233">
    <property type="entry name" value="CHIT_BIND_RR_1"/>
    <property type="match status" value="1"/>
</dbReference>
<dbReference type="Pfam" id="PF00379">
    <property type="entry name" value="Chitin_bind_4"/>
    <property type="match status" value="1"/>
</dbReference>
<dbReference type="InterPro" id="IPR031311">
    <property type="entry name" value="CHIT_BIND_RR_consensus"/>
</dbReference>
<evidence type="ECO:0000256" key="3">
    <source>
        <dbReference type="SAM" id="SignalP"/>
    </source>
</evidence>
<accession>A0A1B6C8S2</accession>
<feature type="signal peptide" evidence="3">
    <location>
        <begin position="1"/>
        <end position="17"/>
    </location>
</feature>
<gene>
    <name evidence="5" type="ORF">g.257</name>
    <name evidence="4" type="ORF">g.258</name>
</gene>
<dbReference type="InterPro" id="IPR000618">
    <property type="entry name" value="Insect_cuticle"/>
</dbReference>
<evidence type="ECO:0000313" key="5">
    <source>
        <dbReference type="EMBL" id="JAS28399.1"/>
    </source>
</evidence>
<evidence type="ECO:0000313" key="4">
    <source>
        <dbReference type="EMBL" id="JAS09898.1"/>
    </source>
</evidence>
<name>A0A1B6C8S2_9HEMI</name>
<proteinExistence type="predicted"/>
<organism evidence="4">
    <name type="scientific">Clastoptera arizonana</name>
    <name type="common">Arizona spittle bug</name>
    <dbReference type="NCBI Taxonomy" id="38151"/>
    <lineage>
        <taxon>Eukaryota</taxon>
        <taxon>Metazoa</taxon>
        <taxon>Ecdysozoa</taxon>
        <taxon>Arthropoda</taxon>
        <taxon>Hexapoda</taxon>
        <taxon>Insecta</taxon>
        <taxon>Pterygota</taxon>
        <taxon>Neoptera</taxon>
        <taxon>Paraneoptera</taxon>
        <taxon>Hemiptera</taxon>
        <taxon>Auchenorrhyncha</taxon>
        <taxon>Cercopoidea</taxon>
        <taxon>Clastopteridae</taxon>
        <taxon>Clastoptera</taxon>
    </lineage>
</organism>
<evidence type="ECO:0000256" key="2">
    <source>
        <dbReference type="PROSITE-ProRule" id="PRU00497"/>
    </source>
</evidence>
<dbReference type="InterPro" id="IPR050468">
    <property type="entry name" value="Cuticle_Struct_Prot"/>
</dbReference>
<sequence length="99" mass="10648">MNARIILLACLVAVACARPQGPNDATILENFSEVNIDGFKFKFATSDGTAREETGSVANFGSENEELAVVGSYTYKDPEGKEHKVTFTADKDGFKPVVS</sequence>
<dbReference type="PROSITE" id="PS51257">
    <property type="entry name" value="PROKAR_LIPOPROTEIN"/>
    <property type="match status" value="1"/>
</dbReference>
<feature type="chain" id="PRO_5008580294" evidence="3">
    <location>
        <begin position="18"/>
        <end position="99"/>
    </location>
</feature>
<dbReference type="PROSITE" id="PS51155">
    <property type="entry name" value="CHIT_BIND_RR_2"/>
    <property type="match status" value="1"/>
</dbReference>
<dbReference type="PANTHER" id="PTHR10380">
    <property type="entry name" value="CUTICLE PROTEIN"/>
    <property type="match status" value="1"/>
</dbReference>
<evidence type="ECO:0000256" key="1">
    <source>
        <dbReference type="ARBA" id="ARBA00022460"/>
    </source>
</evidence>
<reference evidence="4" key="1">
    <citation type="submission" date="2015-12" db="EMBL/GenBank/DDBJ databases">
        <title>De novo transcriptome assembly of four potential Pierce s Disease insect vectors from Arizona vineyards.</title>
        <authorList>
            <person name="Tassone E.E."/>
        </authorList>
    </citation>
    <scope>NUCLEOTIDE SEQUENCE</scope>
</reference>
<dbReference type="EMBL" id="GEDC01027400">
    <property type="protein sequence ID" value="JAS09898.1"/>
    <property type="molecule type" value="Transcribed_RNA"/>
</dbReference>
<dbReference type="PRINTS" id="PR00947">
    <property type="entry name" value="CUTICLE"/>
</dbReference>
<dbReference type="PANTHER" id="PTHR10380:SF192">
    <property type="entry name" value="GEO02312P1"/>
    <property type="match status" value="1"/>
</dbReference>
<keyword evidence="1 2" id="KW-0193">Cuticle</keyword>
<dbReference type="EMBL" id="GEDC01008899">
    <property type="protein sequence ID" value="JAS28399.1"/>
    <property type="molecule type" value="Transcribed_RNA"/>
</dbReference>
<dbReference type="GO" id="GO:0008010">
    <property type="term" value="F:structural constituent of chitin-based larval cuticle"/>
    <property type="evidence" value="ECO:0007669"/>
    <property type="project" value="TreeGrafter"/>
</dbReference>